<comment type="caution">
    <text evidence="2">The sequence shown here is derived from an EMBL/GenBank/DDBJ whole genome shotgun (WGS) entry which is preliminary data.</text>
</comment>
<feature type="compositionally biased region" description="Polar residues" evidence="1">
    <location>
        <begin position="19"/>
        <end position="29"/>
    </location>
</feature>
<dbReference type="RefSeq" id="XP_062659588.1">
    <property type="nucleotide sequence ID" value="XM_062798625.1"/>
</dbReference>
<feature type="region of interest" description="Disordered" evidence="1">
    <location>
        <begin position="1"/>
        <end position="65"/>
    </location>
</feature>
<feature type="region of interest" description="Disordered" evidence="1">
    <location>
        <begin position="118"/>
        <end position="163"/>
    </location>
</feature>
<feature type="compositionally biased region" description="Basic residues" evidence="1">
    <location>
        <begin position="142"/>
        <end position="154"/>
    </location>
</feature>
<organism evidence="2 3">
    <name type="scientific">Chaetomium fimeti</name>
    <dbReference type="NCBI Taxonomy" id="1854472"/>
    <lineage>
        <taxon>Eukaryota</taxon>
        <taxon>Fungi</taxon>
        <taxon>Dikarya</taxon>
        <taxon>Ascomycota</taxon>
        <taxon>Pezizomycotina</taxon>
        <taxon>Sordariomycetes</taxon>
        <taxon>Sordariomycetidae</taxon>
        <taxon>Sordariales</taxon>
        <taxon>Chaetomiaceae</taxon>
        <taxon>Chaetomium</taxon>
    </lineage>
</organism>
<dbReference type="Proteomes" id="UP001278766">
    <property type="component" value="Unassembled WGS sequence"/>
</dbReference>
<reference evidence="2" key="1">
    <citation type="journal article" date="2023" name="Mol. Phylogenet. Evol.">
        <title>Genome-scale phylogeny and comparative genomics of the fungal order Sordariales.</title>
        <authorList>
            <person name="Hensen N."/>
            <person name="Bonometti L."/>
            <person name="Westerberg I."/>
            <person name="Brannstrom I.O."/>
            <person name="Guillou S."/>
            <person name="Cros-Aarteil S."/>
            <person name="Calhoun S."/>
            <person name="Haridas S."/>
            <person name="Kuo A."/>
            <person name="Mondo S."/>
            <person name="Pangilinan J."/>
            <person name="Riley R."/>
            <person name="LaButti K."/>
            <person name="Andreopoulos B."/>
            <person name="Lipzen A."/>
            <person name="Chen C."/>
            <person name="Yan M."/>
            <person name="Daum C."/>
            <person name="Ng V."/>
            <person name="Clum A."/>
            <person name="Steindorff A."/>
            <person name="Ohm R.A."/>
            <person name="Martin F."/>
            <person name="Silar P."/>
            <person name="Natvig D.O."/>
            <person name="Lalanne C."/>
            <person name="Gautier V."/>
            <person name="Ament-Velasquez S.L."/>
            <person name="Kruys A."/>
            <person name="Hutchinson M.I."/>
            <person name="Powell A.J."/>
            <person name="Barry K."/>
            <person name="Miller A.N."/>
            <person name="Grigoriev I.V."/>
            <person name="Debuchy R."/>
            <person name="Gladieux P."/>
            <person name="Hiltunen Thoren M."/>
            <person name="Johannesson H."/>
        </authorList>
    </citation>
    <scope>NUCLEOTIDE SEQUENCE</scope>
    <source>
        <strain evidence="2">CBS 168.71</strain>
    </source>
</reference>
<dbReference type="AlphaFoldDB" id="A0AAE0LTC2"/>
<proteinExistence type="predicted"/>
<keyword evidence="3" id="KW-1185">Reference proteome</keyword>
<accession>A0AAE0LTC2</accession>
<protein>
    <submittedName>
        <fullName evidence="2">Uncharacterized protein</fullName>
    </submittedName>
</protein>
<gene>
    <name evidence="2" type="ORF">B0H64DRAFT_162952</name>
</gene>
<reference evidence="2" key="2">
    <citation type="submission" date="2023-06" db="EMBL/GenBank/DDBJ databases">
        <authorList>
            <consortium name="Lawrence Berkeley National Laboratory"/>
            <person name="Haridas S."/>
            <person name="Hensen N."/>
            <person name="Bonometti L."/>
            <person name="Westerberg I."/>
            <person name="Brannstrom I.O."/>
            <person name="Guillou S."/>
            <person name="Cros-Aarteil S."/>
            <person name="Calhoun S."/>
            <person name="Kuo A."/>
            <person name="Mondo S."/>
            <person name="Pangilinan J."/>
            <person name="Riley R."/>
            <person name="Labutti K."/>
            <person name="Andreopoulos B."/>
            <person name="Lipzen A."/>
            <person name="Chen C."/>
            <person name="Yanf M."/>
            <person name="Daum C."/>
            <person name="Ng V."/>
            <person name="Clum A."/>
            <person name="Steindorff A."/>
            <person name="Ohm R."/>
            <person name="Martin F."/>
            <person name="Silar P."/>
            <person name="Natvig D."/>
            <person name="Lalanne C."/>
            <person name="Gautier V."/>
            <person name="Ament-Velasquez S.L."/>
            <person name="Kruys A."/>
            <person name="Hutchinson M.I."/>
            <person name="Powell A.J."/>
            <person name="Barry K."/>
            <person name="Miller A.N."/>
            <person name="Grigoriev I.V."/>
            <person name="Debuchy R."/>
            <person name="Gladieux P."/>
            <person name="Thoren M.H."/>
            <person name="Johannesson H."/>
        </authorList>
    </citation>
    <scope>NUCLEOTIDE SEQUENCE</scope>
    <source>
        <strain evidence="2">CBS 168.71</strain>
    </source>
</reference>
<evidence type="ECO:0000313" key="2">
    <source>
        <dbReference type="EMBL" id="KAK3296074.1"/>
    </source>
</evidence>
<name>A0AAE0LTC2_9PEZI</name>
<evidence type="ECO:0000313" key="3">
    <source>
        <dbReference type="Proteomes" id="UP001278766"/>
    </source>
</evidence>
<dbReference type="GeneID" id="87835573"/>
<sequence length="282" mass="32282">MESHPSRFRLAGMEPHQSLPGTQRANRQAANRVFWPSERSTQQPESRTPLPAKRPLPARVASRHSHPVLPRTEQWSFISFHLLFLRFWNSDINNLARISEQWWQCRLRRENWCQREKRTAPSPLTRPFPNGSSLRPAGSAARNRRSYKQGRHPQHPTTSEARLQRSRNALLRRVLHQFSSRCPKEAEWPGYELASITHETQHSPVSNFGSSPNSQLLRTSCHWTPKGASTVAHSRVAVLISNQCLDLTLGCAPWGKCAKIRPPLRSMPFQGCLPADGFDEQR</sequence>
<evidence type="ECO:0000256" key="1">
    <source>
        <dbReference type="SAM" id="MobiDB-lite"/>
    </source>
</evidence>
<dbReference type="EMBL" id="JAUEPN010000004">
    <property type="protein sequence ID" value="KAK3296074.1"/>
    <property type="molecule type" value="Genomic_DNA"/>
</dbReference>